<keyword evidence="2" id="KW-1185">Reference proteome</keyword>
<sequence>MFSKHVTLPPPPYNPSSPEGLYYNPDAGKKHGNLHSHPVPHTEHSRASNTIRPTADFSLDYDSSSASGAISAFMLEAYVNVISNNKVLLKLVPLWLPLGVAGQDLYSFDSTASALLIASYTITHFGMTTRPLVRVNRLGPGIPDHPLHLLRLGNQAFLQELVLPPLQLPQFFTFELTELRLYTHLMPQTIWIDSAHGDRHELLRPGLSVNPRLRPILLPCKTGKKVSQHEIASPDKIKSVANYIKELKLVTLDATKGVYALEIPEPLFEKLTGKKSPQKGSSTLIPILVPRLMSKDDLGGRDLVMSTKGSCENCYYPGASPTQPGGEQS</sequence>
<accession>A0ACD3VMI2</accession>
<dbReference type="EMBL" id="MW775011">
    <property type="protein sequence ID" value="UKR35328.1"/>
    <property type="molecule type" value="Viral_cRNA"/>
</dbReference>
<proteinExistence type="predicted"/>
<protein>
    <submittedName>
        <fullName evidence="1">VP40</fullName>
    </submittedName>
</protein>
<evidence type="ECO:0000313" key="2">
    <source>
        <dbReference type="Proteomes" id="UP001659003"/>
    </source>
</evidence>
<organism evidence="1 2">
    <name type="scientific">Cuevavirus lloviuense</name>
    <dbReference type="NCBI Taxonomy" id="3052148"/>
    <lineage>
        <taxon>Viruses</taxon>
        <taxon>Riboviria</taxon>
        <taxon>Orthornavirae</taxon>
        <taxon>Negarnaviricota</taxon>
        <taxon>Haploviricotina</taxon>
        <taxon>Monjiviricetes</taxon>
        <taxon>Mononegavirales</taxon>
        <taxon>Filoviridae</taxon>
        <taxon>Cuevavirus</taxon>
    </lineage>
</organism>
<reference evidence="1" key="1">
    <citation type="submission" date="2021-03" db="EMBL/GenBank/DDBJ databases">
        <title>Ecology and active circulation of Lloviu filovirus in free-ranging Miniopterus schreibersii bats in Europe.</title>
        <authorList>
            <person name="Kemenesi G."/>
            <person name="Toth G.E."/>
            <person name="Mayora-Neto M."/>
            <person name="Scott S."/>
            <person name="Temperton N."/>
            <person name="Wright E."/>
            <person name="Muhlberger E."/>
            <person name="Hume A.J."/>
            <person name="Zana B."/>
            <person name="Boldogh S."/>
            <person name="Gorfol T."/>
            <person name="Estok P."/>
            <person name="Lanszki Z."/>
            <person name="Somogyi B.A."/>
            <person name="Nagy A."/>
            <person name="Pereszlenyi C.I."/>
            <person name="Dudas G."/>
            <person name="Foldes F."/>
            <person name="Kurucz K."/>
            <person name="Jakab F."/>
        </authorList>
    </citation>
    <scope>NUCLEOTIDE SEQUENCE</scope>
    <source>
        <strain evidence="1">LLOV_378</strain>
    </source>
</reference>
<name>A0ACD3VMI2_9MONO</name>
<dbReference type="Proteomes" id="UP001659003">
    <property type="component" value="Segment"/>
</dbReference>
<evidence type="ECO:0000313" key="1">
    <source>
        <dbReference type="EMBL" id="UKR35328.1"/>
    </source>
</evidence>